<dbReference type="GO" id="GO:0005524">
    <property type="term" value="F:ATP binding"/>
    <property type="evidence" value="ECO:0007669"/>
    <property type="project" value="UniProtKB-KW"/>
</dbReference>
<keyword evidence="5" id="KW-0670">Pyruvate</keyword>
<accession>A0A645JJW4</accession>
<dbReference type="EMBL" id="VSSQ01144164">
    <property type="protein sequence ID" value="MPN63955.1"/>
    <property type="molecule type" value="Genomic_DNA"/>
</dbReference>
<dbReference type="InterPro" id="IPR036637">
    <property type="entry name" value="Phosphohistidine_dom_sf"/>
</dbReference>
<protein>
    <submittedName>
        <fullName evidence="5">Pyruvate kinase</fullName>
        <ecNumber evidence="5">2.7.1.40</ecNumber>
    </submittedName>
</protein>
<dbReference type="AlphaFoldDB" id="A0A645JJW4"/>
<evidence type="ECO:0000259" key="4">
    <source>
        <dbReference type="Pfam" id="PF00391"/>
    </source>
</evidence>
<comment type="caution">
    <text evidence="5">The sequence shown here is derived from an EMBL/GenBank/DDBJ whole genome shotgun (WGS) entry which is preliminary data.</text>
</comment>
<dbReference type="Gene3D" id="3.50.30.10">
    <property type="entry name" value="Phosphohistidine domain"/>
    <property type="match status" value="1"/>
</dbReference>
<feature type="domain" description="PEP-utilising enzyme mobile" evidence="4">
    <location>
        <begin position="39"/>
        <end position="110"/>
    </location>
</feature>
<comment type="similarity">
    <text evidence="1">Belongs to the PEP-utilizing enzyme family.</text>
</comment>
<dbReference type="InterPro" id="IPR008279">
    <property type="entry name" value="PEP-util_enz_mobile_dom"/>
</dbReference>
<dbReference type="Pfam" id="PF00391">
    <property type="entry name" value="PEP-utilizers"/>
    <property type="match status" value="1"/>
</dbReference>
<evidence type="ECO:0000313" key="5">
    <source>
        <dbReference type="EMBL" id="MPN63955.1"/>
    </source>
</evidence>
<sequence length="120" mass="12265">MLRVYVVGDVLLKGTGIGQKVVIGKVCVADSAKELKEKFKPGDILVVNAIDDETANFAAKAAAIIAEEGGLTSHAAIVGISYGIPVIVGAAGAAKRLNDGMIVTVDAARGSVYQGEINAR</sequence>
<keyword evidence="5" id="KW-0808">Transferase</keyword>
<evidence type="ECO:0000256" key="2">
    <source>
        <dbReference type="ARBA" id="ARBA00022741"/>
    </source>
</evidence>
<gene>
    <name evidence="5" type="primary">pyk_46</name>
    <name evidence="5" type="ORF">SDC9_211724</name>
</gene>
<dbReference type="PANTHER" id="PTHR43030:SF1">
    <property type="entry name" value="PHOSPHOENOLPYRUVATE SYNTHASE"/>
    <property type="match status" value="1"/>
</dbReference>
<dbReference type="PANTHER" id="PTHR43030">
    <property type="entry name" value="PHOSPHOENOLPYRUVATE SYNTHASE"/>
    <property type="match status" value="1"/>
</dbReference>
<dbReference type="GO" id="GO:0004743">
    <property type="term" value="F:pyruvate kinase activity"/>
    <property type="evidence" value="ECO:0007669"/>
    <property type="project" value="UniProtKB-EC"/>
</dbReference>
<proteinExistence type="inferred from homology"/>
<keyword evidence="3" id="KW-0067">ATP-binding</keyword>
<reference evidence="5" key="1">
    <citation type="submission" date="2019-08" db="EMBL/GenBank/DDBJ databases">
        <authorList>
            <person name="Kucharzyk K."/>
            <person name="Murdoch R.W."/>
            <person name="Higgins S."/>
            <person name="Loffler F."/>
        </authorList>
    </citation>
    <scope>NUCLEOTIDE SEQUENCE</scope>
</reference>
<dbReference type="EC" id="2.7.1.40" evidence="5"/>
<keyword evidence="5" id="KW-0418">Kinase</keyword>
<dbReference type="GO" id="GO:0008986">
    <property type="term" value="F:pyruvate, water dikinase activity"/>
    <property type="evidence" value="ECO:0007669"/>
    <property type="project" value="InterPro"/>
</dbReference>
<dbReference type="SUPFAM" id="SSF52009">
    <property type="entry name" value="Phosphohistidine domain"/>
    <property type="match status" value="1"/>
</dbReference>
<dbReference type="InterPro" id="IPR006319">
    <property type="entry name" value="PEP_synth"/>
</dbReference>
<organism evidence="5">
    <name type="scientific">bioreactor metagenome</name>
    <dbReference type="NCBI Taxonomy" id="1076179"/>
    <lineage>
        <taxon>unclassified sequences</taxon>
        <taxon>metagenomes</taxon>
        <taxon>ecological metagenomes</taxon>
    </lineage>
</organism>
<evidence type="ECO:0000256" key="3">
    <source>
        <dbReference type="ARBA" id="ARBA00022840"/>
    </source>
</evidence>
<keyword evidence="2" id="KW-0547">Nucleotide-binding</keyword>
<name>A0A645JJW4_9ZZZZ</name>
<evidence type="ECO:0000256" key="1">
    <source>
        <dbReference type="ARBA" id="ARBA00007837"/>
    </source>
</evidence>